<gene>
    <name evidence="1" type="ORF">QI30_08330</name>
</gene>
<evidence type="ECO:0000313" key="1">
    <source>
        <dbReference type="EMBL" id="RUS57061.1"/>
    </source>
</evidence>
<accession>A0A433RUU6</accession>
<protein>
    <recommendedName>
        <fullName evidence="3">Surface layer protein A domain-containing protein</fullName>
    </recommendedName>
</protein>
<dbReference type="Proteomes" id="UP000288623">
    <property type="component" value="Unassembled WGS sequence"/>
</dbReference>
<reference evidence="1 2" key="1">
    <citation type="submission" date="2014-11" db="EMBL/GenBank/DDBJ databases">
        <title>Genome sequence and analysis of novel Kurthia sp.</title>
        <authorList>
            <person name="Lawson J.N."/>
            <person name="Gonzalez J.E."/>
            <person name="Rinauldi L."/>
            <person name="Xuan Z."/>
            <person name="Firman A."/>
            <person name="Shaddox L."/>
            <person name="Trudeau A."/>
            <person name="Shah S."/>
            <person name="Reiman D."/>
        </authorList>
    </citation>
    <scope>NUCLEOTIDE SEQUENCE [LARGE SCALE GENOMIC DNA]</scope>
    <source>
        <strain evidence="1 2">3B1D</strain>
    </source>
</reference>
<sequence length="324" mass="36516">MTSTFVKTASAAVLTGTLLVSSYTPFTAKANTTSVQLKSTDKEDVKVTTQVKTTTATNVYAKYADIKKGKVAHTLPAGTYIKKIDTVELNGKKYYSITYSNAHEITSKKDFDKNFDIFKGYVKVSDTLKEKVTISGYDSLFSSWDDIEEADLNKFVKSYIGNTTRTVVTKNTISNSFSPRFDNFEDAVFFDFTKKGEILILADKIKINNKTYYVGITQETLAMIPATSTKKVKTPTKVYTTAERKVSYKVTKDTFTRLSFGKQFLTSDYAMDKVKAGTKVQVLKEVTADGKKYVFIKLKYSKKQLDEGYTPYGWILKDRIKKVK</sequence>
<organism evidence="1 2">
    <name type="scientific">Candidatus Kurthia intestinigallinarum</name>
    <dbReference type="NCBI Taxonomy" id="1562256"/>
    <lineage>
        <taxon>Bacteria</taxon>
        <taxon>Bacillati</taxon>
        <taxon>Bacillota</taxon>
        <taxon>Bacilli</taxon>
        <taxon>Bacillales</taxon>
        <taxon>Caryophanaceae</taxon>
        <taxon>Kurthia</taxon>
    </lineage>
</organism>
<name>A0A433RUU6_9BACL</name>
<comment type="caution">
    <text evidence="1">The sequence shown here is derived from an EMBL/GenBank/DDBJ whole genome shotgun (WGS) entry which is preliminary data.</text>
</comment>
<evidence type="ECO:0008006" key="3">
    <source>
        <dbReference type="Google" id="ProtNLM"/>
    </source>
</evidence>
<keyword evidence="2" id="KW-1185">Reference proteome</keyword>
<dbReference type="AlphaFoldDB" id="A0A433RUU6"/>
<evidence type="ECO:0000313" key="2">
    <source>
        <dbReference type="Proteomes" id="UP000288623"/>
    </source>
</evidence>
<dbReference type="EMBL" id="JTFC01000029">
    <property type="protein sequence ID" value="RUS57061.1"/>
    <property type="molecule type" value="Genomic_DNA"/>
</dbReference>
<proteinExistence type="predicted"/>